<evidence type="ECO:0000313" key="1">
    <source>
        <dbReference type="EMBL" id="MBY6278480.1"/>
    </source>
</evidence>
<comment type="caution">
    <text evidence="1">The sequence shown here is derived from an EMBL/GenBank/DDBJ whole genome shotgun (WGS) entry which is preliminary data.</text>
</comment>
<sequence>MPKFCRKDAVVEAEQVTHRNIYRLAKRYGGRHLRFGGQEYIVLSTDEGLEKVNIGDWILKERKGRVYICPPDLFEREYQPVAAHCTCRSAVVVGITDTLVDQLADRVAERLAAELQKAVTSP</sequence>
<protein>
    <submittedName>
        <fullName evidence="1">Uncharacterized protein</fullName>
    </submittedName>
</protein>
<dbReference type="RefSeq" id="WP_273382027.1">
    <property type="nucleotide sequence ID" value="NZ_PIUK01000544.1"/>
</dbReference>
<gene>
    <name evidence="1" type="ORF">CWE10_20515</name>
</gene>
<organism evidence="1 2">
    <name type="scientific">Symbiobacterium thermophilum</name>
    <dbReference type="NCBI Taxonomy" id="2734"/>
    <lineage>
        <taxon>Bacteria</taxon>
        <taxon>Bacillati</taxon>
        <taxon>Bacillota</taxon>
        <taxon>Clostridia</taxon>
        <taxon>Eubacteriales</taxon>
        <taxon>Symbiobacteriaceae</taxon>
        <taxon>Symbiobacterium</taxon>
    </lineage>
</organism>
<evidence type="ECO:0000313" key="2">
    <source>
        <dbReference type="Proteomes" id="UP000732377"/>
    </source>
</evidence>
<dbReference type="AlphaFoldDB" id="A0A953LGB4"/>
<dbReference type="Proteomes" id="UP000732377">
    <property type="component" value="Unassembled WGS sequence"/>
</dbReference>
<accession>A0A953LGB4</accession>
<dbReference type="EMBL" id="PIUK01000544">
    <property type="protein sequence ID" value="MBY6278480.1"/>
    <property type="molecule type" value="Genomic_DNA"/>
</dbReference>
<proteinExistence type="predicted"/>
<name>A0A953LGB4_SYMTR</name>
<reference evidence="1" key="1">
    <citation type="submission" date="2017-11" db="EMBL/GenBank/DDBJ databases">
        <title>Three new genomes from thermophilic consortium.</title>
        <authorList>
            <person name="Quaggio R."/>
            <person name="Amgarten D."/>
            <person name="Setubal J.C."/>
        </authorList>
    </citation>
    <scope>NUCLEOTIDE SEQUENCE</scope>
    <source>
        <strain evidence="1">ZCTH01-B2</strain>
    </source>
</reference>